<dbReference type="Pfam" id="PF01396">
    <property type="entry name" value="Zn_ribbon_Top1"/>
    <property type="match status" value="3"/>
</dbReference>
<proteinExistence type="predicted"/>
<evidence type="ECO:0000259" key="1">
    <source>
        <dbReference type="Pfam" id="PF01396"/>
    </source>
</evidence>
<dbReference type="AlphaFoldDB" id="A0A432ZE83"/>
<sequence>MQTCPQCGKDLVVKHKGQNSFLGCSGFPQCDFTRGLREQSEIEPEGLDVPCPQCGLELQLKSGRYGLFVGCSGFPECDFITEPDATTAEHGVACPECSKHGRNGQLIQKTSRRGSSFFACAQYPNCDFSVNLPPVSKSCPICQFPLLLRKKQGGLVRHICPQKSCEYKSEPL</sequence>
<gene>
    <name evidence="2" type="ORF">CWI81_08840</name>
</gene>
<name>A0A432ZE83_9GAMM</name>
<dbReference type="GO" id="GO:0006265">
    <property type="term" value="P:DNA topological change"/>
    <property type="evidence" value="ECO:0007669"/>
    <property type="project" value="InterPro"/>
</dbReference>
<dbReference type="EMBL" id="PIQF01000002">
    <property type="protein sequence ID" value="RUO76204.1"/>
    <property type="molecule type" value="Genomic_DNA"/>
</dbReference>
<dbReference type="Gene3D" id="3.30.65.10">
    <property type="entry name" value="Bacterial Topoisomerase I, domain 1"/>
    <property type="match status" value="3"/>
</dbReference>
<dbReference type="GO" id="GO:0003916">
    <property type="term" value="F:DNA topoisomerase activity"/>
    <property type="evidence" value="ECO:0007669"/>
    <property type="project" value="InterPro"/>
</dbReference>
<comment type="caution">
    <text evidence="2">The sequence shown here is derived from an EMBL/GenBank/DDBJ whole genome shotgun (WGS) entry which is preliminary data.</text>
</comment>
<evidence type="ECO:0000313" key="2">
    <source>
        <dbReference type="EMBL" id="RUO76204.1"/>
    </source>
</evidence>
<dbReference type="RefSeq" id="WP_126784925.1">
    <property type="nucleotide sequence ID" value="NZ_PIQF01000002.1"/>
</dbReference>
<dbReference type="InterPro" id="IPR013498">
    <property type="entry name" value="Topo_IA_Znf"/>
</dbReference>
<dbReference type="OrthoDB" id="6412825at2"/>
<accession>A0A432ZE83</accession>
<organism evidence="2 3">
    <name type="scientific">Idiomarina seosinensis</name>
    <dbReference type="NCBI Taxonomy" id="281739"/>
    <lineage>
        <taxon>Bacteria</taxon>
        <taxon>Pseudomonadati</taxon>
        <taxon>Pseudomonadota</taxon>
        <taxon>Gammaproteobacteria</taxon>
        <taxon>Alteromonadales</taxon>
        <taxon>Idiomarinaceae</taxon>
        <taxon>Idiomarina</taxon>
    </lineage>
</organism>
<dbReference type="SUPFAM" id="SSF57783">
    <property type="entry name" value="Zinc beta-ribbon"/>
    <property type="match status" value="2"/>
</dbReference>
<feature type="domain" description="DNA topoisomerase type IA zn finger" evidence="1">
    <location>
        <begin position="2"/>
        <end position="36"/>
    </location>
</feature>
<keyword evidence="3" id="KW-1185">Reference proteome</keyword>
<protein>
    <recommendedName>
        <fullName evidence="1">DNA topoisomerase type IA zn finger domain-containing protein</fullName>
    </recommendedName>
</protein>
<dbReference type="GO" id="GO:0003677">
    <property type="term" value="F:DNA binding"/>
    <property type="evidence" value="ECO:0007669"/>
    <property type="project" value="InterPro"/>
</dbReference>
<evidence type="ECO:0000313" key="3">
    <source>
        <dbReference type="Proteomes" id="UP000287908"/>
    </source>
</evidence>
<feature type="domain" description="DNA topoisomerase type IA zn finger" evidence="1">
    <location>
        <begin position="92"/>
        <end position="134"/>
    </location>
</feature>
<dbReference type="GO" id="GO:0005694">
    <property type="term" value="C:chromosome"/>
    <property type="evidence" value="ECO:0007669"/>
    <property type="project" value="InterPro"/>
</dbReference>
<dbReference type="Proteomes" id="UP000287908">
    <property type="component" value="Unassembled WGS sequence"/>
</dbReference>
<reference evidence="2 3" key="1">
    <citation type="journal article" date="2011" name="Front. Microbiol.">
        <title>Genomic signatures of strain selection and enhancement in Bacillus atrophaeus var. globigii, a historical biowarfare simulant.</title>
        <authorList>
            <person name="Gibbons H.S."/>
            <person name="Broomall S.M."/>
            <person name="McNew L.A."/>
            <person name="Daligault H."/>
            <person name="Chapman C."/>
            <person name="Bruce D."/>
            <person name="Karavis M."/>
            <person name="Krepps M."/>
            <person name="McGregor P.A."/>
            <person name="Hong C."/>
            <person name="Park K.H."/>
            <person name="Akmal A."/>
            <person name="Feldman A."/>
            <person name="Lin J.S."/>
            <person name="Chang W.E."/>
            <person name="Higgs B.W."/>
            <person name="Demirev P."/>
            <person name="Lindquist J."/>
            <person name="Liem A."/>
            <person name="Fochler E."/>
            <person name="Read T.D."/>
            <person name="Tapia R."/>
            <person name="Johnson S."/>
            <person name="Bishop-Lilly K.A."/>
            <person name="Detter C."/>
            <person name="Han C."/>
            <person name="Sozhamannan S."/>
            <person name="Rosenzweig C.N."/>
            <person name="Skowronski E.W."/>
        </authorList>
    </citation>
    <scope>NUCLEOTIDE SEQUENCE [LARGE SCALE GENOMIC DNA]</scope>
    <source>
        <strain evidence="2 3">CL-SP19</strain>
    </source>
</reference>
<feature type="domain" description="DNA topoisomerase type IA zn finger" evidence="1">
    <location>
        <begin position="50"/>
        <end position="81"/>
    </location>
</feature>